<gene>
    <name evidence="2" type="ORF">AaeL_AAEL011660</name>
</gene>
<proteinExistence type="predicted"/>
<evidence type="ECO:0000256" key="1">
    <source>
        <dbReference type="SAM" id="MobiDB-lite"/>
    </source>
</evidence>
<organism evidence="2 3">
    <name type="scientific">Aedes aegypti</name>
    <name type="common">Yellowfever mosquito</name>
    <name type="synonym">Culex aegypti</name>
    <dbReference type="NCBI Taxonomy" id="7159"/>
    <lineage>
        <taxon>Eukaryota</taxon>
        <taxon>Metazoa</taxon>
        <taxon>Ecdysozoa</taxon>
        <taxon>Arthropoda</taxon>
        <taxon>Hexapoda</taxon>
        <taxon>Insecta</taxon>
        <taxon>Pterygota</taxon>
        <taxon>Neoptera</taxon>
        <taxon>Endopterygota</taxon>
        <taxon>Diptera</taxon>
        <taxon>Nematocera</taxon>
        <taxon>Culicoidea</taxon>
        <taxon>Culicidae</taxon>
        <taxon>Culicinae</taxon>
        <taxon>Aedini</taxon>
        <taxon>Aedes</taxon>
        <taxon>Stegomyia</taxon>
    </lineage>
</organism>
<dbReference type="EMBL" id="CH477784">
    <property type="protein sequence ID" value="EAT36242.1"/>
    <property type="molecule type" value="Genomic_DNA"/>
</dbReference>
<accession>Q16PF8</accession>
<dbReference type="AlphaFoldDB" id="Q16PF8"/>
<dbReference type="HOGENOM" id="CLU_2706778_0_0_1"/>
<reference evidence="2" key="2">
    <citation type="journal article" date="2007" name="Science">
        <title>Genome sequence of Aedes aegypti, a major arbovirus vector.</title>
        <authorList>
            <person name="Nene V."/>
            <person name="Wortman J.R."/>
            <person name="Lawson D."/>
            <person name="Haas B."/>
            <person name="Kodira C."/>
            <person name="Tu Z.J."/>
            <person name="Loftus B."/>
            <person name="Xi Z."/>
            <person name="Megy K."/>
            <person name="Grabherr M."/>
            <person name="Ren Q."/>
            <person name="Zdobnov E.M."/>
            <person name="Lobo N.F."/>
            <person name="Campbell K.S."/>
            <person name="Brown S.E."/>
            <person name="Bonaldo M.F."/>
            <person name="Zhu J."/>
            <person name="Sinkins S.P."/>
            <person name="Hogenkamp D.G."/>
            <person name="Amedeo P."/>
            <person name="Arensburger P."/>
            <person name="Atkinson P.W."/>
            <person name="Bidwell S."/>
            <person name="Biedler J."/>
            <person name="Birney E."/>
            <person name="Bruggner R.V."/>
            <person name="Costas J."/>
            <person name="Coy M.R."/>
            <person name="Crabtree J."/>
            <person name="Crawford M."/>
            <person name="Debruyn B."/>
            <person name="Decaprio D."/>
            <person name="Eiglmeier K."/>
            <person name="Eisenstadt E."/>
            <person name="El-Dorry H."/>
            <person name="Gelbart W.M."/>
            <person name="Gomes S.L."/>
            <person name="Hammond M."/>
            <person name="Hannick L.I."/>
            <person name="Hogan J.R."/>
            <person name="Holmes M.H."/>
            <person name="Jaffe D."/>
            <person name="Johnston J.S."/>
            <person name="Kennedy R.C."/>
            <person name="Koo H."/>
            <person name="Kravitz S."/>
            <person name="Kriventseva E.V."/>
            <person name="Kulp D."/>
            <person name="Labutti K."/>
            <person name="Lee E."/>
            <person name="Li S."/>
            <person name="Lovin D.D."/>
            <person name="Mao C."/>
            <person name="Mauceli E."/>
            <person name="Menck C.F."/>
            <person name="Miller J.R."/>
            <person name="Montgomery P."/>
            <person name="Mori A."/>
            <person name="Nascimento A.L."/>
            <person name="Naveira H.F."/>
            <person name="Nusbaum C."/>
            <person name="O'leary S."/>
            <person name="Orvis J."/>
            <person name="Pertea M."/>
            <person name="Quesneville H."/>
            <person name="Reidenbach K.R."/>
            <person name="Rogers Y.H."/>
            <person name="Roth C.W."/>
            <person name="Schneider J.R."/>
            <person name="Schatz M."/>
            <person name="Shumway M."/>
            <person name="Stanke M."/>
            <person name="Stinson E.O."/>
            <person name="Tubio J.M."/>
            <person name="Vanzee J.P."/>
            <person name="Verjovski-Almeida S."/>
            <person name="Werner D."/>
            <person name="White O."/>
            <person name="Wyder S."/>
            <person name="Zeng Q."/>
            <person name="Zhao Q."/>
            <person name="Zhao Y."/>
            <person name="Hill C.A."/>
            <person name="Raikhel A.S."/>
            <person name="Soares M.B."/>
            <person name="Knudson D.L."/>
            <person name="Lee N.H."/>
            <person name="Galagan J."/>
            <person name="Salzberg S.L."/>
            <person name="Paulsen I.T."/>
            <person name="Dimopoulos G."/>
            <person name="Collins F.H."/>
            <person name="Birren B."/>
            <person name="Fraser-Liggett C.M."/>
            <person name="Severson D.W."/>
        </authorList>
    </citation>
    <scope>NUCLEOTIDE SEQUENCE [LARGE SCALE GENOMIC DNA]</scope>
    <source>
        <strain evidence="2">Liverpool</strain>
    </source>
</reference>
<dbReference type="Proteomes" id="UP000682892">
    <property type="component" value="Unassembled WGS sequence"/>
</dbReference>
<name>Q16PF8_AEDAE</name>
<evidence type="ECO:0000313" key="3">
    <source>
        <dbReference type="Proteomes" id="UP000682892"/>
    </source>
</evidence>
<feature type="region of interest" description="Disordered" evidence="1">
    <location>
        <begin position="44"/>
        <end position="73"/>
    </location>
</feature>
<evidence type="ECO:0000313" key="2">
    <source>
        <dbReference type="EMBL" id="EAT36242.1"/>
    </source>
</evidence>
<feature type="compositionally biased region" description="Basic and acidic residues" evidence="1">
    <location>
        <begin position="60"/>
        <end position="73"/>
    </location>
</feature>
<reference evidence="2" key="3">
    <citation type="submission" date="2012-09" db="EMBL/GenBank/DDBJ databases">
        <authorList>
            <consortium name="VectorBase"/>
        </authorList>
    </citation>
    <scope>NUCLEOTIDE SEQUENCE</scope>
    <source>
        <strain evidence="2">Liverpool</strain>
    </source>
</reference>
<protein>
    <submittedName>
        <fullName evidence="2">AAEL011660-PA</fullName>
    </submittedName>
</protein>
<dbReference type="PaxDb" id="7159-AAEL011660-PA"/>
<reference evidence="2" key="1">
    <citation type="submission" date="2005-10" db="EMBL/GenBank/DDBJ databases">
        <authorList>
            <person name="Loftus B.J."/>
            <person name="Nene V.M."/>
            <person name="Hannick L.I."/>
            <person name="Bidwell S."/>
            <person name="Haas B."/>
            <person name="Amedeo P."/>
            <person name="Orvis J."/>
            <person name="Wortman J.R."/>
            <person name="White O.R."/>
            <person name="Salzberg S."/>
            <person name="Shumway M."/>
            <person name="Koo H."/>
            <person name="Zhao Y."/>
            <person name="Holmes M."/>
            <person name="Miller J."/>
            <person name="Schatz M."/>
            <person name="Pop M."/>
            <person name="Pai G."/>
            <person name="Utterback T."/>
            <person name="Rogers Y.-H."/>
            <person name="Kravitz S."/>
            <person name="Fraser C.M."/>
        </authorList>
    </citation>
    <scope>NUCLEOTIDE SEQUENCE</scope>
    <source>
        <strain evidence="2">Liverpool</strain>
    </source>
</reference>
<sequence>MTLSDQCTFANLRFYVSVLGDVMLHGPNANSRISRSNLSKSLFDSADSQNFSSRARRRSAPSERAKREQQNKT</sequence>